<protein>
    <submittedName>
        <fullName evidence="1">Uncharacterized protein</fullName>
    </submittedName>
</protein>
<reference evidence="1" key="1">
    <citation type="journal article" date="2020" name="Nature">
        <title>Giant virus diversity and host interactions through global metagenomics.</title>
        <authorList>
            <person name="Schulz F."/>
            <person name="Roux S."/>
            <person name="Paez-Espino D."/>
            <person name="Jungbluth S."/>
            <person name="Walsh D.A."/>
            <person name="Denef V.J."/>
            <person name="McMahon K.D."/>
            <person name="Konstantinidis K.T."/>
            <person name="Eloe-Fadrosh E.A."/>
            <person name="Kyrpides N.C."/>
            <person name="Woyke T."/>
        </authorList>
    </citation>
    <scope>NUCLEOTIDE SEQUENCE</scope>
    <source>
        <strain evidence="1">GVMAG-M-3300020185-33</strain>
    </source>
</reference>
<name>A0A6C0C2Z9_9ZZZZ</name>
<proteinExistence type="predicted"/>
<dbReference type="AlphaFoldDB" id="A0A6C0C2Z9"/>
<accession>A0A6C0C2Z9</accession>
<organism evidence="1">
    <name type="scientific">viral metagenome</name>
    <dbReference type="NCBI Taxonomy" id="1070528"/>
    <lineage>
        <taxon>unclassified sequences</taxon>
        <taxon>metagenomes</taxon>
        <taxon>organismal metagenomes</taxon>
    </lineage>
</organism>
<sequence>MFNNLPKDIMQIIFEFCNDKVDNWDKLNQQFLKGGFNRKNLKLKKYLENQSWCAKKYWRASRPDISGSVREWNPVSRTWTVCPFTYFGEWDIIIRRALVTFTRKKWIGNQVIGTQQQHLSSAMEPVSKWLTNIKKFETINPEFAKRTYLPANPHPIKITRNSKFYIDLHEKKEKKNKKEYEKKKANLYMSERKQMKINNCIFKKGMSLSLSFTLPSGNLHFYKGLVSEIYLHQHRDHNGRIIFSQPRGSNRFNALEVDNYIGRVEIKVMFEDGDVSSYTPEALLRRMGTSGLENIYIYDRNDEV</sequence>
<dbReference type="EMBL" id="MN739334">
    <property type="protein sequence ID" value="QHS98977.1"/>
    <property type="molecule type" value="Genomic_DNA"/>
</dbReference>
<evidence type="ECO:0000313" key="1">
    <source>
        <dbReference type="EMBL" id="QHS98977.1"/>
    </source>
</evidence>